<dbReference type="EMBL" id="RJTM01000071">
    <property type="protein sequence ID" value="RNL87733.1"/>
    <property type="molecule type" value="Genomic_DNA"/>
</dbReference>
<name>A0A3N0EIM6_SINP1</name>
<keyword evidence="1" id="KW-0472">Membrane</keyword>
<reference evidence="2 3" key="1">
    <citation type="submission" date="2018-10" db="EMBL/GenBank/DDBJ databases">
        <title>Sinomicrobium pectinilyticum sp. nov., a pectinase-producing bacterium isolated from alkaline and saline soil, and emended description of the genus Sinomicrobium.</title>
        <authorList>
            <person name="Cheng B."/>
            <person name="Li C."/>
            <person name="Lai Q."/>
            <person name="Du M."/>
            <person name="Shao Z."/>
            <person name="Xu P."/>
            <person name="Yang C."/>
        </authorList>
    </citation>
    <scope>NUCLEOTIDE SEQUENCE [LARGE SCALE GENOMIC DNA]</scope>
    <source>
        <strain evidence="2 3">5DNS001</strain>
    </source>
</reference>
<dbReference type="AlphaFoldDB" id="A0A3N0EIM6"/>
<keyword evidence="3" id="KW-1185">Reference proteome</keyword>
<proteinExistence type="predicted"/>
<evidence type="ECO:0000313" key="2">
    <source>
        <dbReference type="EMBL" id="RNL87733.1"/>
    </source>
</evidence>
<sequence length="89" mass="10384">MSLFDRFYTEPYVKLGNRLLNILLAAVICCNLVNLYFVFDLYGYHEIIKYLPDNSMKSQSPRNLAIPLYLNSLANMLLLFICLMARLSR</sequence>
<gene>
    <name evidence="2" type="ORF">ED312_10045</name>
</gene>
<feature type="transmembrane region" description="Helical" evidence="1">
    <location>
        <begin position="20"/>
        <end position="44"/>
    </location>
</feature>
<protein>
    <submittedName>
        <fullName evidence="2">Uncharacterized protein</fullName>
    </submittedName>
</protein>
<dbReference type="Proteomes" id="UP000267469">
    <property type="component" value="Unassembled WGS sequence"/>
</dbReference>
<feature type="transmembrane region" description="Helical" evidence="1">
    <location>
        <begin position="64"/>
        <end position="85"/>
    </location>
</feature>
<keyword evidence="1" id="KW-1133">Transmembrane helix</keyword>
<organism evidence="2 3">
    <name type="scientific">Sinomicrobium pectinilyticum</name>
    <dbReference type="NCBI Taxonomy" id="1084421"/>
    <lineage>
        <taxon>Bacteria</taxon>
        <taxon>Pseudomonadati</taxon>
        <taxon>Bacteroidota</taxon>
        <taxon>Flavobacteriia</taxon>
        <taxon>Flavobacteriales</taxon>
        <taxon>Flavobacteriaceae</taxon>
        <taxon>Sinomicrobium</taxon>
    </lineage>
</organism>
<accession>A0A3N0EIM6</accession>
<dbReference type="RefSeq" id="WP_123215877.1">
    <property type="nucleotide sequence ID" value="NZ_RJTM01000071.1"/>
</dbReference>
<evidence type="ECO:0000313" key="3">
    <source>
        <dbReference type="Proteomes" id="UP000267469"/>
    </source>
</evidence>
<evidence type="ECO:0000256" key="1">
    <source>
        <dbReference type="SAM" id="Phobius"/>
    </source>
</evidence>
<keyword evidence="1" id="KW-0812">Transmembrane</keyword>
<comment type="caution">
    <text evidence="2">The sequence shown here is derived from an EMBL/GenBank/DDBJ whole genome shotgun (WGS) entry which is preliminary data.</text>
</comment>